<accession>A0A9W8TTX4</accession>
<evidence type="ECO:0000313" key="1">
    <source>
        <dbReference type="EMBL" id="KAJ3740063.1"/>
    </source>
</evidence>
<name>A0A9W8TTX4_9AGAR</name>
<gene>
    <name evidence="1" type="ORF">DFH05DRAFT_446732</name>
</gene>
<dbReference type="AlphaFoldDB" id="A0A9W8TTX4"/>
<comment type="caution">
    <text evidence="1">The sequence shown here is derived from an EMBL/GenBank/DDBJ whole genome shotgun (WGS) entry which is preliminary data.</text>
</comment>
<protein>
    <submittedName>
        <fullName evidence="1">Uncharacterized protein</fullName>
    </submittedName>
</protein>
<dbReference type="EMBL" id="JANVFU010000015">
    <property type="protein sequence ID" value="KAJ3740063.1"/>
    <property type="molecule type" value="Genomic_DNA"/>
</dbReference>
<proteinExistence type="predicted"/>
<evidence type="ECO:0000313" key="2">
    <source>
        <dbReference type="Proteomes" id="UP001142393"/>
    </source>
</evidence>
<reference evidence="1 2" key="1">
    <citation type="journal article" date="2023" name="Proc. Natl. Acad. Sci. U.S.A.">
        <title>A global phylogenomic analysis of the shiitake genus Lentinula.</title>
        <authorList>
            <person name="Sierra-Patev S."/>
            <person name="Min B."/>
            <person name="Naranjo-Ortiz M."/>
            <person name="Looney B."/>
            <person name="Konkel Z."/>
            <person name="Slot J.C."/>
            <person name="Sakamoto Y."/>
            <person name="Steenwyk J.L."/>
            <person name="Rokas A."/>
            <person name="Carro J."/>
            <person name="Camarero S."/>
            <person name="Ferreira P."/>
            <person name="Molpeceres G."/>
            <person name="Ruiz-Duenas F.J."/>
            <person name="Serrano A."/>
            <person name="Henrissat B."/>
            <person name="Drula E."/>
            <person name="Hughes K.W."/>
            <person name="Mata J.L."/>
            <person name="Ishikawa N.K."/>
            <person name="Vargas-Isla R."/>
            <person name="Ushijima S."/>
            <person name="Smith C.A."/>
            <person name="Donoghue J."/>
            <person name="Ahrendt S."/>
            <person name="Andreopoulos W."/>
            <person name="He G."/>
            <person name="LaButti K."/>
            <person name="Lipzen A."/>
            <person name="Ng V."/>
            <person name="Riley R."/>
            <person name="Sandor L."/>
            <person name="Barry K."/>
            <person name="Martinez A.T."/>
            <person name="Xiao Y."/>
            <person name="Gibbons J.G."/>
            <person name="Terashima K."/>
            <person name="Grigoriev I.V."/>
            <person name="Hibbett D."/>
        </authorList>
    </citation>
    <scope>NUCLEOTIDE SEQUENCE [LARGE SCALE GENOMIC DNA]</scope>
    <source>
        <strain evidence="1 2">TFB7810</strain>
    </source>
</reference>
<organism evidence="1 2">
    <name type="scientific">Lentinula detonsa</name>
    <dbReference type="NCBI Taxonomy" id="2804962"/>
    <lineage>
        <taxon>Eukaryota</taxon>
        <taxon>Fungi</taxon>
        <taxon>Dikarya</taxon>
        <taxon>Basidiomycota</taxon>
        <taxon>Agaricomycotina</taxon>
        <taxon>Agaricomycetes</taxon>
        <taxon>Agaricomycetidae</taxon>
        <taxon>Agaricales</taxon>
        <taxon>Marasmiineae</taxon>
        <taxon>Omphalotaceae</taxon>
        <taxon>Lentinula</taxon>
    </lineage>
</organism>
<keyword evidence="2" id="KW-1185">Reference proteome</keyword>
<dbReference type="Proteomes" id="UP001142393">
    <property type="component" value="Unassembled WGS sequence"/>
</dbReference>
<sequence>MSIWHTQIIPDDLFSSSRLTSVAAIDAALAQFEALVNVHHQRTGILIADLLQTQQNAVPLVISCIRDDAFSLLRAHVSRLSQVDPKLFADSMALQLLTNLSHFLYFHDLPSISQSHDLIRNSYPIVQNAPIVLKSLSTAEYVEEVAIPEDEEDSFRNIRIRLTQKGKRHIRAKSKVLDPKPFKNLSIQVPSSQVEAQKLTLQLLQELENILDVRLITPLKVPLTFMKSSVLLGPSSEHRYKSCNQSKLRSM</sequence>